<keyword evidence="2" id="KW-1185">Reference proteome</keyword>
<keyword evidence="1" id="KW-0808">Transferase</keyword>
<dbReference type="PANTHER" id="PTHR43463">
    <property type="entry name" value="NICOTINATE-NUCLEOTIDE--DIMETHYLBENZIMIDAZOLE PHOSPHORIBOSYLTRANSFERASE"/>
    <property type="match status" value="1"/>
</dbReference>
<accession>A0A7H0VEJ8</accession>
<reference evidence="1 2" key="1">
    <citation type="submission" date="2020-08" db="EMBL/GenBank/DDBJ databases">
        <title>Croceimicrobium hydrocarbonivorans gen. nov., sp. nov., a novel marine bacterium isolated from a bacterial consortium that degrades polyethylene terephthalate.</title>
        <authorList>
            <person name="Liu R."/>
        </authorList>
    </citation>
    <scope>NUCLEOTIDE SEQUENCE [LARGE SCALE GENOMIC DNA]</scope>
    <source>
        <strain evidence="1 2">A20-9</strain>
    </source>
</reference>
<dbReference type="AlphaFoldDB" id="A0A7H0VEJ8"/>
<organism evidence="1 2">
    <name type="scientific">Croceimicrobium hydrocarbonivorans</name>
    <dbReference type="NCBI Taxonomy" id="2761580"/>
    <lineage>
        <taxon>Bacteria</taxon>
        <taxon>Pseudomonadati</taxon>
        <taxon>Bacteroidota</taxon>
        <taxon>Flavobacteriia</taxon>
        <taxon>Flavobacteriales</taxon>
        <taxon>Owenweeksiaceae</taxon>
        <taxon>Croceimicrobium</taxon>
    </lineage>
</organism>
<sequence>MSSLNNLSFDLKPLKPLKAELKEKIQAEKSGQKLNFQPRAFFQFFTWLNRVQGKKQAQLLNIDILSFAGDHGINAEFSTPRFRSGEFLMDAMRQETMPELWKGNLSLQHFWVDLGVDYAFESNISYWLNHNNKLINSKIKARTESFSSYPAMTDDELAEAFYSGRKLVDRAHYQEKDLLVLHSLGEGQIFSVYALAWALSISDAKAWTKYLPAWLGQEVEQEIQRLAKKHPISHNPFTNLCFYGGFETVALCGAIIRAAEKGIPFLLADPMAIIAWQYAAKIVPGVEQYGYAVGNFAEHLSKDYGSFKENMSYTASGREWYPFIWKMQQELRQFNAQ</sequence>
<dbReference type="Gene3D" id="3.40.50.10210">
    <property type="match status" value="1"/>
</dbReference>
<keyword evidence="1" id="KW-0328">Glycosyltransferase</keyword>
<dbReference type="GO" id="GO:0008939">
    <property type="term" value="F:nicotinate-nucleotide-dimethylbenzimidazole phosphoribosyltransferase activity"/>
    <property type="evidence" value="ECO:0007669"/>
    <property type="project" value="InterPro"/>
</dbReference>
<dbReference type="RefSeq" id="WP_210758681.1">
    <property type="nucleotide sequence ID" value="NZ_CP060139.1"/>
</dbReference>
<evidence type="ECO:0000313" key="2">
    <source>
        <dbReference type="Proteomes" id="UP000516305"/>
    </source>
</evidence>
<proteinExistence type="predicted"/>
<dbReference type="EMBL" id="CP060139">
    <property type="protein sequence ID" value="QNR24146.1"/>
    <property type="molecule type" value="Genomic_DNA"/>
</dbReference>
<dbReference type="PANTHER" id="PTHR43463:SF1">
    <property type="entry name" value="NICOTINATE-NUCLEOTIDE--DIMETHYLBENZIMIDAZOLE PHOSPHORIBOSYLTRANSFERASE"/>
    <property type="match status" value="1"/>
</dbReference>
<dbReference type="InterPro" id="IPR003200">
    <property type="entry name" value="Nict_dMeBzImd_PRibTrfase"/>
</dbReference>
<dbReference type="Proteomes" id="UP000516305">
    <property type="component" value="Chromosome"/>
</dbReference>
<dbReference type="Pfam" id="PF02277">
    <property type="entry name" value="DBI_PRT"/>
    <property type="match status" value="1"/>
</dbReference>
<evidence type="ECO:0000313" key="1">
    <source>
        <dbReference type="EMBL" id="QNR24146.1"/>
    </source>
</evidence>
<name>A0A7H0VEJ8_9FLAO</name>
<dbReference type="InterPro" id="IPR036087">
    <property type="entry name" value="Nict_dMeBzImd_PRibTrfase_sf"/>
</dbReference>
<dbReference type="KEGG" id="chyd:H4K34_17515"/>
<dbReference type="SUPFAM" id="SSF52733">
    <property type="entry name" value="Nicotinate mononucleotide:5,6-dimethylbenzimidazole phosphoribosyltransferase (CobT)"/>
    <property type="match status" value="1"/>
</dbReference>
<gene>
    <name evidence="1" type="ORF">H4K34_17515</name>
</gene>
<protein>
    <submittedName>
        <fullName evidence="1">Nicotinate-nucleotide--dimethylbenzimidazole phosphoribosyltransferase</fullName>
    </submittedName>
</protein>